<feature type="domain" description="HNH nuclease" evidence="2">
    <location>
        <begin position="511"/>
        <end position="566"/>
    </location>
</feature>
<organism evidence="3 4">
    <name type="scientific">Antricoccus suffuscus</name>
    <dbReference type="NCBI Taxonomy" id="1629062"/>
    <lineage>
        <taxon>Bacteria</taxon>
        <taxon>Bacillati</taxon>
        <taxon>Actinomycetota</taxon>
        <taxon>Actinomycetes</taxon>
        <taxon>Geodermatophilales</taxon>
        <taxon>Antricoccaceae</taxon>
        <taxon>Antricoccus</taxon>
    </lineage>
</organism>
<dbReference type="RefSeq" id="WP_106350638.1">
    <property type="nucleotide sequence ID" value="NZ_PVUE01000021.1"/>
</dbReference>
<dbReference type="Proteomes" id="UP000237752">
    <property type="component" value="Unassembled WGS sequence"/>
</dbReference>
<feature type="compositionally biased region" description="Low complexity" evidence="1">
    <location>
        <begin position="365"/>
        <end position="397"/>
    </location>
</feature>
<comment type="caution">
    <text evidence="3">The sequence shown here is derived from an EMBL/GenBank/DDBJ whole genome shotgun (WGS) entry which is preliminary data.</text>
</comment>
<proteinExistence type="predicted"/>
<reference evidence="3 4" key="1">
    <citation type="submission" date="2018-03" db="EMBL/GenBank/DDBJ databases">
        <title>Genomic Encyclopedia of Archaeal and Bacterial Type Strains, Phase II (KMG-II): from individual species to whole genera.</title>
        <authorList>
            <person name="Goeker M."/>
        </authorList>
    </citation>
    <scope>NUCLEOTIDE SEQUENCE [LARGE SCALE GENOMIC DNA]</scope>
    <source>
        <strain evidence="3 4">DSM 100065</strain>
    </source>
</reference>
<feature type="region of interest" description="Disordered" evidence="1">
    <location>
        <begin position="1"/>
        <end position="37"/>
    </location>
</feature>
<dbReference type="InterPro" id="IPR003870">
    <property type="entry name" value="DUF222"/>
</dbReference>
<dbReference type="EMBL" id="PVUE01000021">
    <property type="protein sequence ID" value="PRZ36570.1"/>
    <property type="molecule type" value="Genomic_DNA"/>
</dbReference>
<dbReference type="Pfam" id="PF02720">
    <property type="entry name" value="DUF222"/>
    <property type="match status" value="1"/>
</dbReference>
<evidence type="ECO:0000256" key="1">
    <source>
        <dbReference type="SAM" id="MobiDB-lite"/>
    </source>
</evidence>
<accession>A0A2T0ZJP6</accession>
<feature type="region of interest" description="Disordered" evidence="1">
    <location>
        <begin position="363"/>
        <end position="459"/>
    </location>
</feature>
<sequence>MRTRHKDQAERTQPRLDLPSSPADTGETAPPTMQGPVTKAETFTATLTQLVDIEHAEALLHREKLTLRSILLSTADYQLLDPSAVPGGPRRHAGADCPDIGSDTWLQNIDLAAAELAAATCVSTGTAKNQLATASYYTRHYAAAVASLDPDGDPYRGMTAHKLDLFTEHTTDLTDTELEKVTARVLPHAHTDTPGQFARRIEKAVIAVTGTSKQKQRRARANRDRYVAFDSDSITARIFGRLPIACARALDTALDDLARSGALPGDDRTHEQRRLDALAACVLGPAAMIRPAGHPAYGGAIPGAAAWDADGQYLITDPGQSTEAAAVMEKIRGLAATINFTVPRIPEVTIKVTIPVHLLAGSDLAGTNSSTGASSGAAGTNRSSDAAAATDSDNGTNEPDAANDAEASSDPVGHDHTQSRPGGNTNSGDTDSGNPNDAGTNDSEATDTLGAETRPDDPHRRAVAAIEGLGPIDADLARYLAKDARWQRVITDPYTGAVLDVGTKTYRPPAQMRRRIIQRDHTCRFPGCTRPAERCDVDHIDPHRPDGTGGTTGDCNLIALCRRHHRLKHQTNWRVKLHDDASCEWTSPASRRYLTYPADTDPPPQRD</sequence>
<dbReference type="Gene3D" id="1.10.30.50">
    <property type="match status" value="1"/>
</dbReference>
<dbReference type="AlphaFoldDB" id="A0A2T0ZJP6"/>
<evidence type="ECO:0000313" key="4">
    <source>
        <dbReference type="Proteomes" id="UP000237752"/>
    </source>
</evidence>
<name>A0A2T0ZJP6_9ACTN</name>
<dbReference type="CDD" id="cd00085">
    <property type="entry name" value="HNHc"/>
    <property type="match status" value="1"/>
</dbReference>
<evidence type="ECO:0000313" key="3">
    <source>
        <dbReference type="EMBL" id="PRZ36570.1"/>
    </source>
</evidence>
<keyword evidence="4" id="KW-1185">Reference proteome</keyword>
<evidence type="ECO:0000259" key="2">
    <source>
        <dbReference type="SMART" id="SM00507"/>
    </source>
</evidence>
<protein>
    <recommendedName>
        <fullName evidence="2">HNH nuclease domain-containing protein</fullName>
    </recommendedName>
</protein>
<dbReference type="InterPro" id="IPR003615">
    <property type="entry name" value="HNH_nuc"/>
</dbReference>
<feature type="compositionally biased region" description="Polar residues" evidence="1">
    <location>
        <begin position="419"/>
        <end position="443"/>
    </location>
</feature>
<gene>
    <name evidence="3" type="ORF">CLV47_1215</name>
</gene>
<dbReference type="SMART" id="SM00507">
    <property type="entry name" value="HNHc"/>
    <property type="match status" value="1"/>
</dbReference>
<dbReference type="OrthoDB" id="5242272at2"/>
<feature type="compositionally biased region" description="Basic and acidic residues" evidence="1">
    <location>
        <begin position="1"/>
        <end position="14"/>
    </location>
</feature>